<evidence type="ECO:0000313" key="4">
    <source>
        <dbReference type="Proteomes" id="UP000294547"/>
    </source>
</evidence>
<dbReference type="SMART" id="SM00903">
    <property type="entry name" value="Flavin_Reduct"/>
    <property type="match status" value="1"/>
</dbReference>
<dbReference type="InterPro" id="IPR002563">
    <property type="entry name" value="Flavin_Rdtase-like_dom"/>
</dbReference>
<evidence type="ECO:0000259" key="2">
    <source>
        <dbReference type="SMART" id="SM00903"/>
    </source>
</evidence>
<evidence type="ECO:0000256" key="1">
    <source>
        <dbReference type="ARBA" id="ARBA00023002"/>
    </source>
</evidence>
<keyword evidence="1" id="KW-0560">Oxidoreductase</keyword>
<dbReference type="AlphaFoldDB" id="A0A4R6RKW3"/>
<name>A0A4R6RKW3_9HYPH</name>
<dbReference type="GO" id="GO:0042602">
    <property type="term" value="F:riboflavin reductase (NADPH) activity"/>
    <property type="evidence" value="ECO:0007669"/>
    <property type="project" value="TreeGrafter"/>
</dbReference>
<dbReference type="InterPro" id="IPR012349">
    <property type="entry name" value="Split_barrel_FMN-bd"/>
</dbReference>
<dbReference type="Gene3D" id="2.30.110.10">
    <property type="entry name" value="Electron Transport, Fmn-binding Protein, Chain A"/>
    <property type="match status" value="1"/>
</dbReference>
<gene>
    <name evidence="3" type="ORF">EDD54_1037</name>
</gene>
<protein>
    <submittedName>
        <fullName evidence="3">Flavin reductase</fullName>
    </submittedName>
</protein>
<dbReference type="Proteomes" id="UP000294547">
    <property type="component" value="Unassembled WGS sequence"/>
</dbReference>
<dbReference type="PANTHER" id="PTHR30466">
    <property type="entry name" value="FLAVIN REDUCTASE"/>
    <property type="match status" value="1"/>
</dbReference>
<dbReference type="RefSeq" id="WP_126535952.1">
    <property type="nucleotide sequence ID" value="NZ_BSPM01000008.1"/>
</dbReference>
<dbReference type="Pfam" id="PF01613">
    <property type="entry name" value="Flavin_Reduct"/>
    <property type="match status" value="1"/>
</dbReference>
<evidence type="ECO:0000313" key="3">
    <source>
        <dbReference type="EMBL" id="TDP87150.1"/>
    </source>
</evidence>
<dbReference type="GO" id="GO:0006208">
    <property type="term" value="P:pyrimidine nucleobase catabolic process"/>
    <property type="evidence" value="ECO:0007669"/>
    <property type="project" value="TreeGrafter"/>
</dbReference>
<dbReference type="GO" id="GO:0010181">
    <property type="term" value="F:FMN binding"/>
    <property type="evidence" value="ECO:0007669"/>
    <property type="project" value="InterPro"/>
</dbReference>
<keyword evidence="4" id="KW-1185">Reference proteome</keyword>
<comment type="caution">
    <text evidence="3">The sequence shown here is derived from an EMBL/GenBank/DDBJ whole genome shotgun (WGS) entry which is preliminary data.</text>
</comment>
<feature type="domain" description="Flavin reductase like" evidence="2">
    <location>
        <begin position="22"/>
        <end position="171"/>
    </location>
</feature>
<dbReference type="SUPFAM" id="SSF50475">
    <property type="entry name" value="FMN-binding split barrel"/>
    <property type="match status" value="1"/>
</dbReference>
<sequence length="182" mass="17941">MATADLAVPPADGLRRDFLQAMSLAACTVAVVTTDGPAGRFGVTVSAMSSVSADGPAPTLLVCVHHLSPAAAAILANGAFCVNVLRDDQSAVSDAFAGRGPVPGGDKFAAAAWTPGAVGAPRIAGALAWFDCRLAAGERVGTHHVLFGAVAAIGTAGPGAPLLYANRGYGTPVPLPQTALGA</sequence>
<dbReference type="InterPro" id="IPR050268">
    <property type="entry name" value="NADH-dep_flavin_reductase"/>
</dbReference>
<dbReference type="EMBL" id="SNXY01000006">
    <property type="protein sequence ID" value="TDP87150.1"/>
    <property type="molecule type" value="Genomic_DNA"/>
</dbReference>
<organism evidence="3 4">
    <name type="scientific">Oharaeibacter diazotrophicus</name>
    <dbReference type="NCBI Taxonomy" id="1920512"/>
    <lineage>
        <taxon>Bacteria</taxon>
        <taxon>Pseudomonadati</taxon>
        <taxon>Pseudomonadota</taxon>
        <taxon>Alphaproteobacteria</taxon>
        <taxon>Hyphomicrobiales</taxon>
        <taxon>Pleomorphomonadaceae</taxon>
        <taxon>Oharaeibacter</taxon>
    </lineage>
</organism>
<dbReference type="OrthoDB" id="9789254at2"/>
<reference evidence="3 4" key="1">
    <citation type="submission" date="2019-03" db="EMBL/GenBank/DDBJ databases">
        <title>Genomic Encyclopedia of Type Strains, Phase IV (KMG-IV): sequencing the most valuable type-strain genomes for metagenomic binning, comparative biology and taxonomic classification.</title>
        <authorList>
            <person name="Goeker M."/>
        </authorList>
    </citation>
    <scope>NUCLEOTIDE SEQUENCE [LARGE SCALE GENOMIC DNA]</scope>
    <source>
        <strain evidence="3 4">DSM 102969</strain>
    </source>
</reference>
<dbReference type="PANTHER" id="PTHR30466:SF1">
    <property type="entry name" value="FMN REDUCTASE (NADH) RUTF"/>
    <property type="match status" value="1"/>
</dbReference>
<proteinExistence type="predicted"/>
<accession>A0A4R6RKW3</accession>